<sequence length="61" mass="6945">MCYIRWFFETSLQYLVCVEFVLFVNGQPFLVLTVAGIEIARLEIPLQVALALRVLGIPICD</sequence>
<accession>A0A4U2MES5</accession>
<dbReference type="InterPro" id="IPR025225">
    <property type="entry name" value="DUF3956"/>
</dbReference>
<protein>
    <submittedName>
        <fullName evidence="1">DUF3956 domain-containing protein</fullName>
    </submittedName>
</protein>
<dbReference type="Proteomes" id="UP000306037">
    <property type="component" value="Unassembled WGS sequence"/>
</dbReference>
<proteinExistence type="predicted"/>
<evidence type="ECO:0000313" key="1">
    <source>
        <dbReference type="EMBL" id="TKH09353.1"/>
    </source>
</evidence>
<dbReference type="EMBL" id="SZOM01000365">
    <property type="protein sequence ID" value="TKH09353.1"/>
    <property type="molecule type" value="Genomic_DNA"/>
</dbReference>
<evidence type="ECO:0000313" key="2">
    <source>
        <dbReference type="Proteomes" id="UP000306037"/>
    </source>
</evidence>
<dbReference type="Pfam" id="PF13104">
    <property type="entry name" value="DUF3956"/>
    <property type="match status" value="1"/>
</dbReference>
<reference evidence="1 2" key="1">
    <citation type="journal article" date="2019" name="Environ. Microbiol.">
        <title>An active ?-lactamase is a part of an orchestrated cell wall stress resistance network of Bacillus subtilis and related rhizosphere species.</title>
        <authorList>
            <person name="Bucher T."/>
            <person name="Keren-Paz A."/>
            <person name="Hausser J."/>
            <person name="Olender T."/>
            <person name="Cytryn E."/>
            <person name="Kolodkin-Gal I."/>
        </authorList>
    </citation>
    <scope>NUCLEOTIDE SEQUENCE [LARGE SCALE GENOMIC DNA]</scope>
    <source>
        <strain evidence="1 2">I71</strain>
    </source>
</reference>
<dbReference type="AlphaFoldDB" id="A0A4U2MES5"/>
<name>A0A4U2MES5_9BACI</name>
<organism evidence="1 2">
    <name type="scientific">Bacillus wiedmannii</name>
    <dbReference type="NCBI Taxonomy" id="1890302"/>
    <lineage>
        <taxon>Bacteria</taxon>
        <taxon>Bacillati</taxon>
        <taxon>Bacillota</taxon>
        <taxon>Bacilli</taxon>
        <taxon>Bacillales</taxon>
        <taxon>Bacillaceae</taxon>
        <taxon>Bacillus</taxon>
        <taxon>Bacillus cereus group</taxon>
    </lineage>
</organism>
<gene>
    <name evidence="1" type="ORF">FC694_28120</name>
</gene>
<comment type="caution">
    <text evidence="1">The sequence shown here is derived from an EMBL/GenBank/DDBJ whole genome shotgun (WGS) entry which is preliminary data.</text>
</comment>